<reference evidence="2 3" key="1">
    <citation type="submission" date="2020-04" db="EMBL/GenBank/DDBJ databases">
        <title>Perkinsus olseni comparative genomics.</title>
        <authorList>
            <person name="Bogema D.R."/>
        </authorList>
    </citation>
    <scope>NUCLEOTIDE SEQUENCE [LARGE SCALE GENOMIC DNA]</scope>
    <source>
        <strain evidence="2 3">ATCC PRA-207</strain>
    </source>
</reference>
<feature type="non-terminal residue" evidence="2">
    <location>
        <position position="138"/>
    </location>
</feature>
<evidence type="ECO:0000256" key="1">
    <source>
        <dbReference type="SAM" id="MobiDB-lite"/>
    </source>
</evidence>
<organism evidence="2 3">
    <name type="scientific">Perkinsus olseni</name>
    <name type="common">Perkinsus atlanticus</name>
    <dbReference type="NCBI Taxonomy" id="32597"/>
    <lineage>
        <taxon>Eukaryota</taxon>
        <taxon>Sar</taxon>
        <taxon>Alveolata</taxon>
        <taxon>Perkinsozoa</taxon>
        <taxon>Perkinsea</taxon>
        <taxon>Perkinsida</taxon>
        <taxon>Perkinsidae</taxon>
        <taxon>Perkinsus</taxon>
    </lineage>
</organism>
<gene>
    <name evidence="2" type="ORF">FOZ63_020540</name>
</gene>
<sequence length="138" mass="15300">NFTIAIYHYQTIRQTGVAITAWSVYQMEAMRMNEPERIVLGWDSDRFVSASSFIAAVSAYSTAHLRASAVGTDPRKHNKPLQKKAVMASQSTHRAAVAGRDEDGTDTTRVAKTSPTLPSMTARHLKVLRQDNTAELCY</sequence>
<name>A0A7J6ST70_PEROL</name>
<feature type="non-terminal residue" evidence="2">
    <location>
        <position position="1"/>
    </location>
</feature>
<dbReference type="EMBL" id="JABANO010015910">
    <property type="protein sequence ID" value="KAF4736071.1"/>
    <property type="molecule type" value="Genomic_DNA"/>
</dbReference>
<comment type="caution">
    <text evidence="2">The sequence shown here is derived from an EMBL/GenBank/DDBJ whole genome shotgun (WGS) entry which is preliminary data.</text>
</comment>
<protein>
    <submittedName>
        <fullName evidence="2">Uncharacterized protein</fullName>
    </submittedName>
</protein>
<proteinExistence type="predicted"/>
<keyword evidence="3" id="KW-1185">Reference proteome</keyword>
<feature type="region of interest" description="Disordered" evidence="1">
    <location>
        <begin position="71"/>
        <end position="113"/>
    </location>
</feature>
<evidence type="ECO:0000313" key="3">
    <source>
        <dbReference type="Proteomes" id="UP000553632"/>
    </source>
</evidence>
<dbReference type="AlphaFoldDB" id="A0A7J6ST70"/>
<accession>A0A7J6ST70</accession>
<evidence type="ECO:0000313" key="2">
    <source>
        <dbReference type="EMBL" id="KAF4736071.1"/>
    </source>
</evidence>
<dbReference type="Proteomes" id="UP000553632">
    <property type="component" value="Unassembled WGS sequence"/>
</dbReference>